<dbReference type="InterPro" id="IPR036188">
    <property type="entry name" value="FAD/NAD-bd_sf"/>
</dbReference>
<feature type="region of interest" description="Disordered" evidence="1">
    <location>
        <begin position="231"/>
        <end position="254"/>
    </location>
</feature>
<feature type="domain" description="FAD-dependent urate hydroxylase HpyO/Asp monooxygenase CreE-like FAD/NAD(P)-binding" evidence="2">
    <location>
        <begin position="180"/>
        <end position="272"/>
    </location>
</feature>
<gene>
    <name evidence="3" type="ORF">FYJ87_02595</name>
</gene>
<protein>
    <submittedName>
        <fullName evidence="3">FAD/NAD(P)-binding protein</fullName>
    </submittedName>
</protein>
<dbReference type="Proteomes" id="UP000324726">
    <property type="component" value="Unassembled WGS sequence"/>
</dbReference>
<dbReference type="AlphaFoldDB" id="A0A5D4FTN3"/>
<dbReference type="SUPFAM" id="SSF51905">
    <property type="entry name" value="FAD/NAD(P)-binding domain"/>
    <property type="match status" value="1"/>
</dbReference>
<comment type="caution">
    <text evidence="3">The sequence shown here is derived from an EMBL/GenBank/DDBJ whole genome shotgun (WGS) entry which is preliminary data.</text>
</comment>
<feature type="domain" description="FAD-dependent urate hydroxylase HpyO/Asp monooxygenase CreE-like FAD/NAD(P)-binding" evidence="2">
    <location>
        <begin position="18"/>
        <end position="108"/>
    </location>
</feature>
<dbReference type="RefSeq" id="WP_148811594.1">
    <property type="nucleotide sequence ID" value="NZ_VSZI01000001.1"/>
</dbReference>
<evidence type="ECO:0000256" key="1">
    <source>
        <dbReference type="SAM" id="MobiDB-lite"/>
    </source>
</evidence>
<proteinExistence type="predicted"/>
<dbReference type="Pfam" id="PF13454">
    <property type="entry name" value="NAD_binding_9"/>
    <property type="match status" value="2"/>
</dbReference>
<evidence type="ECO:0000313" key="3">
    <source>
        <dbReference type="EMBL" id="TYR19906.1"/>
    </source>
</evidence>
<accession>A0A5D4FTN3</accession>
<dbReference type="InterPro" id="IPR038732">
    <property type="entry name" value="HpyO/CreE_NAD-binding"/>
</dbReference>
<organism evidence="3 4">
    <name type="scientific">Corynebacterium urealyticum</name>
    <dbReference type="NCBI Taxonomy" id="43771"/>
    <lineage>
        <taxon>Bacteria</taxon>
        <taxon>Bacillati</taxon>
        <taxon>Actinomycetota</taxon>
        <taxon>Actinomycetes</taxon>
        <taxon>Mycobacteriales</taxon>
        <taxon>Corynebacteriaceae</taxon>
        <taxon>Corynebacterium</taxon>
    </lineage>
</organism>
<dbReference type="PANTHER" id="PTHR40254:SF1">
    <property type="entry name" value="BLR0577 PROTEIN"/>
    <property type="match status" value="1"/>
</dbReference>
<feature type="compositionally biased region" description="Basic and acidic residues" evidence="1">
    <location>
        <begin position="245"/>
        <end position="254"/>
    </location>
</feature>
<feature type="region of interest" description="Disordered" evidence="1">
    <location>
        <begin position="138"/>
        <end position="168"/>
    </location>
</feature>
<sequence length="727" mass="78824">MAYMTSPRTMTDSTPTIAIVGGGPRGISILERLAAEYRQLDPSKTLNHLDIHVVDEVQPGEGKVWRTDQTKTLCMNTLADAVTLFTEPGATVTAPVVEGPTMHEWIMLIRGEALDSERDPGGKKTDLFTRLPLSVGAERNSLTSDNDGAQAAEPLPEATSEAGESASTVGAGWSLAEYATEIAETRPESHPSRALYGEYLRWVFSVVLGLLPEGMSVHQHLARATKIEEVPGSSAAGAGAEADNGEGHPTRDRITLDNGTTILADATVLAIGWADTTPDALESFTASAVDMHPALTWIRPGNPADQQINQIPSWEESQEEVLVRGLGMGFFDLMAMLTIDRGGRFIPDADARSGLRYEPSGREPKLVVTSHHGYPYQPKPVFGSLPPAAWLPRFKAAVAELDLAQIPVNSLDFGETLWPAILRDSQEAYYRVLLAAEPDVLKKVGEIIDDPDTDPWRLHEDTRLDGLVAQENRFDLPYHADPVARFAEQAGEAGQSIDELTARIADGLAADLSEAQSARESAVKMGLQVIGSARKPAAVVDEPGRFTTESRRGAYAELKRVGQMVGSGPPAFRTAELLCLVDAGYVRFLGAHPTMVIDPEAPAFVMTSPVTREEPVESRTLVDAWLHKPDVRSTADPLSQQLKDVGRMRTWLRGDGTASRAPEVELATSRLIREDGQVDPRVHMVGIPLQDMRADMTISPMPRTDPLMLQETDGAAVSALRVVTDNR</sequence>
<evidence type="ECO:0000313" key="4">
    <source>
        <dbReference type="Proteomes" id="UP000324726"/>
    </source>
</evidence>
<dbReference type="PANTHER" id="PTHR40254">
    <property type="entry name" value="BLR0577 PROTEIN"/>
    <property type="match status" value="1"/>
</dbReference>
<feature type="compositionally biased region" description="Low complexity" evidence="1">
    <location>
        <begin position="232"/>
        <end position="242"/>
    </location>
</feature>
<reference evidence="3 4" key="1">
    <citation type="submission" date="2019-08" db="EMBL/GenBank/DDBJ databases">
        <title>Draft genome of C. urealyticum strain VH4248.</title>
        <authorList>
            <person name="Navas J."/>
        </authorList>
    </citation>
    <scope>NUCLEOTIDE SEQUENCE [LARGE SCALE GENOMIC DNA]</scope>
    <source>
        <strain evidence="3 4">VH4248</strain>
    </source>
</reference>
<evidence type="ECO:0000259" key="2">
    <source>
        <dbReference type="Pfam" id="PF13454"/>
    </source>
</evidence>
<dbReference type="InterPro" id="IPR052189">
    <property type="entry name" value="L-asp_N-monooxygenase_NS-form"/>
</dbReference>
<name>A0A5D4FTN3_9CORY</name>
<dbReference type="EMBL" id="VSZI01000001">
    <property type="protein sequence ID" value="TYR19906.1"/>
    <property type="molecule type" value="Genomic_DNA"/>
</dbReference>